<gene>
    <name evidence="3" type="ORF">C493_14718</name>
</gene>
<dbReference type="OrthoDB" id="31559at2157"/>
<keyword evidence="1" id="KW-0863">Zinc-finger</keyword>
<dbReference type="PATRIC" id="fig|1227499.3.peg.3018"/>
<dbReference type="AlphaFoldDB" id="L9WV41"/>
<protein>
    <submittedName>
        <fullName evidence="3">Zinc finger SWIM domain-containing protein</fullName>
    </submittedName>
</protein>
<name>L9WV41_9EURY</name>
<comment type="caution">
    <text evidence="3">The sequence shown here is derived from an EMBL/GenBank/DDBJ whole genome shotgun (WGS) entry which is preliminary data.</text>
</comment>
<keyword evidence="1" id="KW-0479">Metal-binding</keyword>
<dbReference type="STRING" id="1227499.C493_14718"/>
<evidence type="ECO:0000259" key="2">
    <source>
        <dbReference type="PROSITE" id="PS50966"/>
    </source>
</evidence>
<feature type="domain" description="SWIM-type" evidence="2">
    <location>
        <begin position="56"/>
        <end position="102"/>
    </location>
</feature>
<dbReference type="RefSeq" id="WP_007260213.1">
    <property type="nucleotide sequence ID" value="NZ_AOHZ01000068.1"/>
</dbReference>
<dbReference type="PROSITE" id="PS50966">
    <property type="entry name" value="ZF_SWIM"/>
    <property type="match status" value="1"/>
</dbReference>
<evidence type="ECO:0000313" key="4">
    <source>
        <dbReference type="Proteomes" id="UP000011602"/>
    </source>
</evidence>
<dbReference type="Proteomes" id="UP000011602">
    <property type="component" value="Unassembled WGS sequence"/>
</dbReference>
<keyword evidence="1" id="KW-0862">Zinc</keyword>
<evidence type="ECO:0000256" key="1">
    <source>
        <dbReference type="PROSITE-ProRule" id="PRU00325"/>
    </source>
</evidence>
<organism evidence="3 4">
    <name type="scientific">Natronolimnohabitans innermongolicus JCM 12255</name>
    <dbReference type="NCBI Taxonomy" id="1227499"/>
    <lineage>
        <taxon>Archaea</taxon>
        <taxon>Methanobacteriati</taxon>
        <taxon>Methanobacteriota</taxon>
        <taxon>Stenosarchaea group</taxon>
        <taxon>Halobacteria</taxon>
        <taxon>Halobacteriales</taxon>
        <taxon>Natrialbaceae</taxon>
        <taxon>Natronolimnohabitans</taxon>
    </lineage>
</organism>
<reference evidence="3 4" key="1">
    <citation type="journal article" date="2014" name="PLoS Genet.">
        <title>Phylogenetically driven sequencing of extremely halophilic archaea reveals strategies for static and dynamic osmo-response.</title>
        <authorList>
            <person name="Becker E.A."/>
            <person name="Seitzer P.M."/>
            <person name="Tritt A."/>
            <person name="Larsen D."/>
            <person name="Krusor M."/>
            <person name="Yao A.I."/>
            <person name="Wu D."/>
            <person name="Madern D."/>
            <person name="Eisen J.A."/>
            <person name="Darling A.E."/>
            <person name="Facciotti M.T."/>
        </authorList>
    </citation>
    <scope>NUCLEOTIDE SEQUENCE [LARGE SCALE GENOMIC DNA]</scope>
    <source>
        <strain evidence="3 4">JCM 12255</strain>
    </source>
</reference>
<sequence length="120" mass="13644">MSEANPDPVERWQAELEETGELTPDLVGRISRIHGDRGVRAIEAVGEGRVKAYRDFTIVVGYDDEYIVEDGGCTCKDSEYNLDDDDPTEQCWHALAVAIARRVGHVDYHDMWYSDVRELL</sequence>
<dbReference type="EMBL" id="AOHZ01000068">
    <property type="protein sequence ID" value="ELY53292.1"/>
    <property type="molecule type" value="Genomic_DNA"/>
</dbReference>
<dbReference type="GO" id="GO:0008270">
    <property type="term" value="F:zinc ion binding"/>
    <property type="evidence" value="ECO:0007669"/>
    <property type="project" value="UniProtKB-KW"/>
</dbReference>
<proteinExistence type="predicted"/>
<dbReference type="InterPro" id="IPR007527">
    <property type="entry name" value="Znf_SWIM"/>
</dbReference>
<keyword evidence="4" id="KW-1185">Reference proteome</keyword>
<evidence type="ECO:0000313" key="3">
    <source>
        <dbReference type="EMBL" id="ELY53292.1"/>
    </source>
</evidence>
<dbReference type="eggNOG" id="arCOG01121">
    <property type="taxonomic scope" value="Archaea"/>
</dbReference>
<accession>L9WV41</accession>